<keyword evidence="2" id="KW-1133">Transmembrane helix</keyword>
<evidence type="ECO:0000256" key="2">
    <source>
        <dbReference type="SAM" id="Phobius"/>
    </source>
</evidence>
<evidence type="ECO:0000313" key="3">
    <source>
        <dbReference type="EnsemblPlants" id="OPUNC06G15020.1"/>
    </source>
</evidence>
<evidence type="ECO:0000313" key="4">
    <source>
        <dbReference type="Proteomes" id="UP000026962"/>
    </source>
</evidence>
<dbReference type="HOGENOM" id="CLU_1663585_0_0_1"/>
<dbReference type="Proteomes" id="UP000026962">
    <property type="component" value="Chromosome 6"/>
</dbReference>
<evidence type="ECO:0000256" key="1">
    <source>
        <dbReference type="SAM" id="MobiDB-lite"/>
    </source>
</evidence>
<keyword evidence="2" id="KW-0812">Transmembrane</keyword>
<keyword evidence="4" id="KW-1185">Reference proteome</keyword>
<feature type="transmembrane region" description="Helical" evidence="2">
    <location>
        <begin position="58"/>
        <end position="75"/>
    </location>
</feature>
<feature type="compositionally biased region" description="Polar residues" evidence="1">
    <location>
        <begin position="25"/>
        <end position="36"/>
    </location>
</feature>
<organism evidence="3">
    <name type="scientific">Oryza punctata</name>
    <name type="common">Red rice</name>
    <dbReference type="NCBI Taxonomy" id="4537"/>
    <lineage>
        <taxon>Eukaryota</taxon>
        <taxon>Viridiplantae</taxon>
        <taxon>Streptophyta</taxon>
        <taxon>Embryophyta</taxon>
        <taxon>Tracheophyta</taxon>
        <taxon>Spermatophyta</taxon>
        <taxon>Magnoliopsida</taxon>
        <taxon>Liliopsida</taxon>
        <taxon>Poales</taxon>
        <taxon>Poaceae</taxon>
        <taxon>BOP clade</taxon>
        <taxon>Oryzoideae</taxon>
        <taxon>Oryzeae</taxon>
        <taxon>Oryzinae</taxon>
        <taxon>Oryza</taxon>
    </lineage>
</organism>
<reference evidence="3" key="2">
    <citation type="submission" date="2018-05" db="EMBL/GenBank/DDBJ databases">
        <title>OpunRS2 (Oryza punctata Reference Sequence Version 2).</title>
        <authorList>
            <person name="Zhang J."/>
            <person name="Kudrna D."/>
            <person name="Lee S."/>
            <person name="Talag J."/>
            <person name="Welchert J."/>
            <person name="Wing R.A."/>
        </authorList>
    </citation>
    <scope>NUCLEOTIDE SEQUENCE [LARGE SCALE GENOMIC DNA]</scope>
</reference>
<feature type="region of interest" description="Disordered" evidence="1">
    <location>
        <begin position="1"/>
        <end position="36"/>
    </location>
</feature>
<sequence length="159" mass="16812">MSTGGGVNGGHVGSGTGGGEKDNTNRGNNTDKASSSSGAFSGYTIFISIVLNMLHDDAYIVVSIFVFSTITRSILNTHLMAMQFFFVSRDKMTEPPLSPEEEAKFKAADCLFRAALISVLANNIVDGVFGNGQAIGRFAMGSNEALGNPADMAEWSWTS</sequence>
<accession>A0A0E0LC32</accession>
<proteinExistence type="predicted"/>
<feature type="compositionally biased region" description="Gly residues" evidence="1">
    <location>
        <begin position="1"/>
        <end position="18"/>
    </location>
</feature>
<dbReference type="EnsemblPlants" id="OPUNC06G15020.1">
    <property type="protein sequence ID" value="OPUNC06G15020.1"/>
    <property type="gene ID" value="OPUNC06G15020"/>
</dbReference>
<name>A0A0E0LC32_ORYPU</name>
<dbReference type="STRING" id="4537.A0A0E0LC32"/>
<protein>
    <submittedName>
        <fullName evidence="3">Uncharacterized protein</fullName>
    </submittedName>
</protein>
<dbReference type="AlphaFoldDB" id="A0A0E0LC32"/>
<dbReference type="Gramene" id="OPUNC06G15020.1">
    <property type="protein sequence ID" value="OPUNC06G15020.1"/>
    <property type="gene ID" value="OPUNC06G15020"/>
</dbReference>
<reference evidence="3" key="1">
    <citation type="submission" date="2015-04" db="UniProtKB">
        <authorList>
            <consortium name="EnsemblPlants"/>
        </authorList>
    </citation>
    <scope>IDENTIFICATION</scope>
</reference>
<keyword evidence="2" id="KW-0472">Membrane</keyword>